<keyword evidence="2" id="KW-0472">Membrane</keyword>
<keyword evidence="5" id="KW-1185">Reference proteome</keyword>
<dbReference type="OrthoDB" id="411926at2759"/>
<dbReference type="InterPro" id="IPR036844">
    <property type="entry name" value="Hint_dom_sf"/>
</dbReference>
<evidence type="ECO:0000256" key="1">
    <source>
        <dbReference type="SAM" id="MobiDB-lite"/>
    </source>
</evidence>
<dbReference type="Proteomes" id="UP000186817">
    <property type="component" value="Unassembled WGS sequence"/>
</dbReference>
<keyword evidence="2" id="KW-1133">Transmembrane helix</keyword>
<reference evidence="4 5" key="1">
    <citation type="submission" date="2016-02" db="EMBL/GenBank/DDBJ databases">
        <title>Genome analysis of coral dinoflagellate symbionts highlights evolutionary adaptations to a symbiotic lifestyle.</title>
        <authorList>
            <person name="Aranda M."/>
            <person name="Li Y."/>
            <person name="Liew Y.J."/>
            <person name="Baumgarten S."/>
            <person name="Simakov O."/>
            <person name="Wilson M."/>
            <person name="Piel J."/>
            <person name="Ashoor H."/>
            <person name="Bougouffa S."/>
            <person name="Bajic V.B."/>
            <person name="Ryu T."/>
            <person name="Ravasi T."/>
            <person name="Bayer T."/>
            <person name="Micklem G."/>
            <person name="Kim H."/>
            <person name="Bhak J."/>
            <person name="Lajeunesse T.C."/>
            <person name="Voolstra C.R."/>
        </authorList>
    </citation>
    <scope>NUCLEOTIDE SEQUENCE [LARGE SCALE GENOMIC DNA]</scope>
    <source>
        <strain evidence="4 5">CCMP2467</strain>
    </source>
</reference>
<dbReference type="SUPFAM" id="SSF51294">
    <property type="entry name" value="Hedgehog/intein (Hint) domain"/>
    <property type="match status" value="1"/>
</dbReference>
<dbReference type="AlphaFoldDB" id="A0A1Q9DDC8"/>
<feature type="transmembrane region" description="Helical" evidence="2">
    <location>
        <begin position="690"/>
        <end position="711"/>
    </location>
</feature>
<name>A0A1Q9DDC8_SYMMI</name>
<evidence type="ECO:0000256" key="2">
    <source>
        <dbReference type="SAM" id="Phobius"/>
    </source>
</evidence>
<feature type="region of interest" description="Disordered" evidence="1">
    <location>
        <begin position="309"/>
        <end position="330"/>
    </location>
</feature>
<protein>
    <submittedName>
        <fullName evidence="4">Protein hedgehog</fullName>
    </submittedName>
</protein>
<dbReference type="Pfam" id="PF01079">
    <property type="entry name" value="Hint"/>
    <property type="match status" value="1"/>
</dbReference>
<feature type="chain" id="PRO_5043646633" evidence="3">
    <location>
        <begin position="21"/>
        <end position="722"/>
    </location>
</feature>
<dbReference type="EMBL" id="LSRX01000589">
    <property type="protein sequence ID" value="OLP93226.1"/>
    <property type="molecule type" value="Genomic_DNA"/>
</dbReference>
<dbReference type="CDD" id="cd00081">
    <property type="entry name" value="Hint"/>
    <property type="match status" value="1"/>
</dbReference>
<evidence type="ECO:0000256" key="3">
    <source>
        <dbReference type="SAM" id="SignalP"/>
    </source>
</evidence>
<dbReference type="PANTHER" id="PTHR46706">
    <property type="entry name" value="PROTEIN QUA-1-RELATED"/>
    <property type="match status" value="1"/>
</dbReference>
<dbReference type="PANTHER" id="PTHR46706:SF12">
    <property type="entry name" value="PROTEIN QUA-1-RELATED"/>
    <property type="match status" value="1"/>
</dbReference>
<dbReference type="InterPro" id="IPR003587">
    <property type="entry name" value="Hint_dom_N"/>
</dbReference>
<organism evidence="4 5">
    <name type="scientific">Symbiodinium microadriaticum</name>
    <name type="common">Dinoflagellate</name>
    <name type="synonym">Zooxanthella microadriatica</name>
    <dbReference type="NCBI Taxonomy" id="2951"/>
    <lineage>
        <taxon>Eukaryota</taxon>
        <taxon>Sar</taxon>
        <taxon>Alveolata</taxon>
        <taxon>Dinophyceae</taxon>
        <taxon>Suessiales</taxon>
        <taxon>Symbiodiniaceae</taxon>
        <taxon>Symbiodinium</taxon>
    </lineage>
</organism>
<dbReference type="InterPro" id="IPR001767">
    <property type="entry name" value="Hedgehog_Hint"/>
</dbReference>
<sequence>MARAFALAVVAILHLDLSCAMKLHDEASRGSSNRTVANSDCRAGSEKFVNVLANELENSLGYNGMFYKGCLNFVKKNANTSMPIMAQIEAFGQRCKQALFVGDESAMDKVNPKQLEAECDRAIYNMEVQFRMLGPDSLNTPKEFCAVFIDMVLPIEEEPECMRFLEAVSSKHFEFLGTAHSWPAVIHQKHFDEAFMQACLQDKKLESEEEGVDLNYGDGARDCQMKMNRVSSMHLKKSYKHLAELFSELCPLVDKELPNHEKPIPFQKTRRTLQTALFHRAARLNPGANTTTRKQKKSFSALQIHLDKSVSSKGDSGRRRRSRRRRLTHRQTTCCDQAARSYEVGLEASAGVAVGYAHIVAEGFERWKGNTCYFQVGHMHEVCGGLEMGAGIDATVSAGWFNKFSDILGKAWFKSAGLCFFGCGGGSLIETELVGGKQIGTVLEAGGGMGVELSAGHCTCEMWPAKGGRRRVKTYKEYNLKKKCPADDSGCFPSEASVQTPTGQKRMHELRVGDKVLAMDSTGSLIFDEIYFFGHAERSTLATFVSLDLGNVTLELTSKHFIQVCQAEDTRCAWEDRLMIYAEEVQVGQKVWLIVGSEARLSSVRSVQVVPRLGLYNPYTLSGNIVVNGVLASAHSSWLLDDWAPPQLQKHLPGIYQATLCPGRCLYFLAGEWAADLLGVNNPQTEKPTFMTLVTIVSPVLITSLALFIAVKRLALKPAKIA</sequence>
<proteinExistence type="predicted"/>
<gene>
    <name evidence="4" type="primary">hh</name>
    <name evidence="4" type="ORF">AK812_SmicGene24880</name>
</gene>
<comment type="caution">
    <text evidence="4">The sequence shown here is derived from an EMBL/GenBank/DDBJ whole genome shotgun (WGS) entry which is preliminary data.</text>
</comment>
<evidence type="ECO:0000313" key="4">
    <source>
        <dbReference type="EMBL" id="OLP93226.1"/>
    </source>
</evidence>
<dbReference type="Gene3D" id="2.170.16.10">
    <property type="entry name" value="Hedgehog/Intein (Hint) domain"/>
    <property type="match status" value="1"/>
</dbReference>
<dbReference type="SMART" id="SM00306">
    <property type="entry name" value="HintN"/>
    <property type="match status" value="1"/>
</dbReference>
<feature type="compositionally biased region" description="Basic residues" evidence="1">
    <location>
        <begin position="318"/>
        <end position="329"/>
    </location>
</feature>
<accession>A0A1Q9DDC8</accession>
<keyword evidence="2" id="KW-0812">Transmembrane</keyword>
<evidence type="ECO:0000313" key="5">
    <source>
        <dbReference type="Proteomes" id="UP000186817"/>
    </source>
</evidence>
<keyword evidence="3" id="KW-0732">Signal</keyword>
<dbReference type="InterPro" id="IPR052140">
    <property type="entry name" value="Dev_Signal_Hedgehog-like"/>
</dbReference>
<dbReference type="GO" id="GO:0016540">
    <property type="term" value="P:protein autoprocessing"/>
    <property type="evidence" value="ECO:0007669"/>
    <property type="project" value="InterPro"/>
</dbReference>
<feature type="signal peptide" evidence="3">
    <location>
        <begin position="1"/>
        <end position="20"/>
    </location>
</feature>